<keyword evidence="2" id="KW-1185">Reference proteome</keyword>
<dbReference type="Pfam" id="PF07388">
    <property type="entry name" value="A-2_8-polyST"/>
    <property type="match status" value="1"/>
</dbReference>
<name>A0A1M7GVP9_9FIRM</name>
<reference evidence="1 2" key="1">
    <citation type="submission" date="2016-11" db="EMBL/GenBank/DDBJ databases">
        <authorList>
            <person name="Jaros S."/>
            <person name="Januszkiewicz K."/>
            <person name="Wedrychowicz H."/>
        </authorList>
    </citation>
    <scope>NUCLEOTIDE SEQUENCE [LARGE SCALE GENOMIC DNA]</scope>
    <source>
        <strain evidence="1 2">DSM 15930</strain>
    </source>
</reference>
<dbReference type="RefSeq" id="WP_073284324.1">
    <property type="nucleotide sequence ID" value="NZ_FRCP01000007.1"/>
</dbReference>
<dbReference type="InterPro" id="IPR010866">
    <property type="entry name" value="A-2_8-polyST"/>
</dbReference>
<accession>A0A1M7GVP9</accession>
<dbReference type="Proteomes" id="UP000184038">
    <property type="component" value="Unassembled WGS sequence"/>
</dbReference>
<dbReference type="EMBL" id="FRCP01000007">
    <property type="protein sequence ID" value="SHM19919.1"/>
    <property type="molecule type" value="Genomic_DNA"/>
</dbReference>
<evidence type="ECO:0000313" key="2">
    <source>
        <dbReference type="Proteomes" id="UP000184038"/>
    </source>
</evidence>
<proteinExistence type="predicted"/>
<organism evidence="1 2">
    <name type="scientific">Anaerosporobacter mobilis DSM 15930</name>
    <dbReference type="NCBI Taxonomy" id="1120996"/>
    <lineage>
        <taxon>Bacteria</taxon>
        <taxon>Bacillati</taxon>
        <taxon>Bacillota</taxon>
        <taxon>Clostridia</taxon>
        <taxon>Lachnospirales</taxon>
        <taxon>Lachnospiraceae</taxon>
        <taxon>Anaerosporobacter</taxon>
    </lineage>
</organism>
<protein>
    <recommendedName>
        <fullName evidence="3">Glycosyltransferase family 52</fullName>
    </recommendedName>
</protein>
<dbReference type="OrthoDB" id="1100792at2"/>
<evidence type="ECO:0000313" key="1">
    <source>
        <dbReference type="EMBL" id="SHM19919.1"/>
    </source>
</evidence>
<dbReference type="STRING" id="1120996.SAMN02746066_01128"/>
<dbReference type="AlphaFoldDB" id="A0A1M7GVP9"/>
<gene>
    <name evidence="1" type="ORF">SAMN02746066_01128</name>
</gene>
<evidence type="ECO:0008006" key="3">
    <source>
        <dbReference type="Google" id="ProtNLM"/>
    </source>
</evidence>
<sequence>MNVFVCGTIFQVITAINIRVTSLLDNTDLILTDSTDFSNIENTLEELGIFHKIYHMKDDACKKDYWTMNEQQRKYLSKNPAKGIDPIVLNDRYEHLYLPSLSAYNKLFYYYLIKKGMKLTVHLYEEGITTYVIDVLENLHTDGMLHRHYGRQALEQNLVEIMLYEPELYSVPNLNEIVTSIPKLSEENRELSAIYKRIFGECSLPSEKYIFLEEAFVKDGILSMDIELVEELASMVGKENMVIKLHPRNPVDRFSMRGFTLFPNSRIPWEIILLTNDLSDKVLVTVSSSSSITAKLILGKPMYAIQLYSMMYIGRAQHIKQKAFQNYYTKLYEVLNREEKCFYTPDTKEELHQIIQYLENGFVSL</sequence>